<feature type="domain" description="Tyr recombinase" evidence="6">
    <location>
        <begin position="169"/>
        <end position="342"/>
    </location>
</feature>
<dbReference type="OrthoDB" id="9801717at2"/>
<keyword evidence="4" id="KW-0233">DNA recombination</keyword>
<proteinExistence type="inferred from homology"/>
<reference evidence="8 9" key="1">
    <citation type="submission" date="2013-09" db="EMBL/GenBank/DDBJ databases">
        <authorList>
            <person name="Zeng Z."/>
            <person name="Chen C."/>
        </authorList>
    </citation>
    <scope>NUCLEOTIDE SEQUENCE [LARGE SCALE GENOMIC DNA]</scope>
    <source>
        <strain evidence="8 9">GH29-5</strain>
    </source>
</reference>
<sequence>MKWEARLIHINGESRIGVVFEKNPDTIARIRALKGSRWSYDLRIWHLPDTEEYRIRFRLKLKNELLPSEEGFQAIEKFKKYLRSKRYSENTLKTYAEALRSFLVFYNTKPITSITNEDVITYNNEYIIKNRLSASFQNQIVNAIKLFFRTIQNKEIDPELIHRPKREKKLPNVLSKEEVKQILEAPINIKHRAMLSLIYACGLRRSELLNLTLNDIDSKRNVLIIRQSKGKKDRIVPFTGKVLTLMRTYYSFYKPSYWLFEGQGKGEKYSEQSLQSVLKQSLEKTKITKPVTLHWLRHSYATHLLESGTDLRYIQELLGHNSSRTTEIYTHVSTKSLQQIKSPFDDL</sequence>
<protein>
    <submittedName>
        <fullName evidence="8">Integrase</fullName>
    </submittedName>
</protein>
<dbReference type="EMBL" id="JRLW01000014">
    <property type="protein sequence ID" value="KGO88904.1"/>
    <property type="molecule type" value="Genomic_DNA"/>
</dbReference>
<dbReference type="GO" id="GO:0006310">
    <property type="term" value="P:DNA recombination"/>
    <property type="evidence" value="ECO:0007669"/>
    <property type="project" value="UniProtKB-KW"/>
</dbReference>
<evidence type="ECO:0000259" key="6">
    <source>
        <dbReference type="PROSITE" id="PS51898"/>
    </source>
</evidence>
<dbReference type="SUPFAM" id="SSF56349">
    <property type="entry name" value="DNA breaking-rejoining enzymes"/>
    <property type="match status" value="1"/>
</dbReference>
<dbReference type="InterPro" id="IPR050090">
    <property type="entry name" value="Tyrosine_recombinase_XerCD"/>
</dbReference>
<keyword evidence="2" id="KW-0229">DNA integration</keyword>
<name>A0A0A2M9F4_9FLAO</name>
<accession>A0A0A2M9F4</accession>
<evidence type="ECO:0000256" key="2">
    <source>
        <dbReference type="ARBA" id="ARBA00022908"/>
    </source>
</evidence>
<dbReference type="Pfam" id="PF13495">
    <property type="entry name" value="Phage_int_SAM_4"/>
    <property type="match status" value="1"/>
</dbReference>
<dbReference type="InterPro" id="IPR013762">
    <property type="entry name" value="Integrase-like_cat_sf"/>
</dbReference>
<keyword evidence="3 5" id="KW-0238">DNA-binding</keyword>
<evidence type="ECO:0000256" key="1">
    <source>
        <dbReference type="ARBA" id="ARBA00008857"/>
    </source>
</evidence>
<dbReference type="STRING" id="1121899.GCA_000430025_00751"/>
<dbReference type="InterPro" id="IPR010998">
    <property type="entry name" value="Integrase_recombinase_N"/>
</dbReference>
<dbReference type="PANTHER" id="PTHR30349">
    <property type="entry name" value="PHAGE INTEGRASE-RELATED"/>
    <property type="match status" value="1"/>
</dbReference>
<dbReference type="Gene3D" id="1.10.443.10">
    <property type="entry name" value="Intergrase catalytic core"/>
    <property type="match status" value="1"/>
</dbReference>
<dbReference type="InterPro" id="IPR002104">
    <property type="entry name" value="Integrase_catalytic"/>
</dbReference>
<comment type="similarity">
    <text evidence="1">Belongs to the 'phage' integrase family.</text>
</comment>
<keyword evidence="9" id="KW-1185">Reference proteome</keyword>
<dbReference type="PANTHER" id="PTHR30349:SF64">
    <property type="entry name" value="PROPHAGE INTEGRASE INTD-RELATED"/>
    <property type="match status" value="1"/>
</dbReference>
<dbReference type="PROSITE" id="PS51900">
    <property type="entry name" value="CB"/>
    <property type="match status" value="1"/>
</dbReference>
<evidence type="ECO:0000313" key="9">
    <source>
        <dbReference type="Proteomes" id="UP000030121"/>
    </source>
</evidence>
<dbReference type="GO" id="GO:0015074">
    <property type="term" value="P:DNA integration"/>
    <property type="evidence" value="ECO:0007669"/>
    <property type="project" value="UniProtKB-KW"/>
</dbReference>
<evidence type="ECO:0000256" key="4">
    <source>
        <dbReference type="ARBA" id="ARBA00023172"/>
    </source>
</evidence>
<evidence type="ECO:0000256" key="5">
    <source>
        <dbReference type="PROSITE-ProRule" id="PRU01248"/>
    </source>
</evidence>
<dbReference type="InterPro" id="IPR044068">
    <property type="entry name" value="CB"/>
</dbReference>
<dbReference type="AlphaFoldDB" id="A0A0A2M9F4"/>
<evidence type="ECO:0000259" key="7">
    <source>
        <dbReference type="PROSITE" id="PS51900"/>
    </source>
</evidence>
<organism evidence="8 9">
    <name type="scientific">Flavobacterium suncheonense GH29-5 = DSM 17707</name>
    <dbReference type="NCBI Taxonomy" id="1121899"/>
    <lineage>
        <taxon>Bacteria</taxon>
        <taxon>Pseudomonadati</taxon>
        <taxon>Bacteroidota</taxon>
        <taxon>Flavobacteriia</taxon>
        <taxon>Flavobacteriales</taxon>
        <taxon>Flavobacteriaceae</taxon>
        <taxon>Flavobacterium</taxon>
    </lineage>
</organism>
<dbReference type="Proteomes" id="UP000030121">
    <property type="component" value="Unassembled WGS sequence"/>
</dbReference>
<dbReference type="eggNOG" id="COG4974">
    <property type="taxonomic scope" value="Bacteria"/>
</dbReference>
<dbReference type="Gene3D" id="1.10.150.130">
    <property type="match status" value="1"/>
</dbReference>
<dbReference type="GO" id="GO:0003677">
    <property type="term" value="F:DNA binding"/>
    <property type="evidence" value="ECO:0007669"/>
    <property type="project" value="UniProtKB-UniRule"/>
</dbReference>
<dbReference type="InterPro" id="IPR004107">
    <property type="entry name" value="Integrase_SAM-like_N"/>
</dbReference>
<evidence type="ECO:0000313" key="8">
    <source>
        <dbReference type="EMBL" id="KGO88904.1"/>
    </source>
</evidence>
<dbReference type="InterPro" id="IPR011010">
    <property type="entry name" value="DNA_brk_join_enz"/>
</dbReference>
<dbReference type="PROSITE" id="PS51898">
    <property type="entry name" value="TYR_RECOMBINASE"/>
    <property type="match status" value="1"/>
</dbReference>
<dbReference type="Pfam" id="PF00589">
    <property type="entry name" value="Phage_integrase"/>
    <property type="match status" value="1"/>
</dbReference>
<gene>
    <name evidence="8" type="ORF">Q764_10865</name>
</gene>
<comment type="caution">
    <text evidence="8">The sequence shown here is derived from an EMBL/GenBank/DDBJ whole genome shotgun (WGS) entry which is preliminary data.</text>
</comment>
<feature type="domain" description="Core-binding (CB)" evidence="7">
    <location>
        <begin position="69"/>
        <end position="152"/>
    </location>
</feature>
<dbReference type="NCBIfam" id="NF040815">
    <property type="entry name" value="recomb_XerA_Arch"/>
    <property type="match status" value="1"/>
</dbReference>
<evidence type="ECO:0000256" key="3">
    <source>
        <dbReference type="ARBA" id="ARBA00023125"/>
    </source>
</evidence>
<dbReference type="RefSeq" id="WP_026979522.1">
    <property type="nucleotide sequence ID" value="NZ_AUCZ01000003.1"/>
</dbReference>